<dbReference type="GeneID" id="77954539"/>
<gene>
    <name evidence="2" type="primary">31</name>
    <name evidence="2" type="ORF">SEA_KEALII_31</name>
</gene>
<proteinExistence type="predicted"/>
<name>A0AA94WVW5_9CAUD</name>
<accession>A0AA94WVW5</accession>
<reference evidence="2" key="1">
    <citation type="submission" date="2024-06" db="EMBL/GenBank/DDBJ databases">
        <authorList>
            <person name="Valenzuela N."/>
            <person name="Pablo J."/>
            <person name="Strother B."/>
            <person name="Cravalho Y."/>
            <person name="Barto Z."/>
            <person name="Kane C."/>
            <person name="Chong R.A."/>
            <person name="Kawasaki K."/>
            <person name="Cruz S."/>
            <person name="Porter M.L."/>
            <person name="Pearce R."/>
            <person name="Hohenstein G."/>
            <person name="Li K."/>
            <person name="Kaniho J."/>
            <person name="Sadones M."/>
            <person name="Hamlin F."/>
            <person name="Daniels M."/>
            <person name="McKee K."/>
            <person name="Furlong K.P."/>
            <person name="Rudner A.D."/>
            <person name="Beyer A.R."/>
            <person name="Edgington N.P."/>
            <person name="Freise A.C."/>
            <person name="Garcia Costas A.M."/>
            <person name="Gibb B.P."/>
            <person name="Klyczek K.K."/>
            <person name="Swerdlow S.J."/>
            <person name="Garlena R.A."/>
            <person name="Russell D.A."/>
            <person name="Jacobs-Sera D."/>
            <person name="Hatfull G.F."/>
        </authorList>
    </citation>
    <scope>NUCLEOTIDE SEQUENCE</scope>
</reference>
<feature type="transmembrane region" description="Helical" evidence="1">
    <location>
        <begin position="35"/>
        <end position="58"/>
    </location>
</feature>
<keyword evidence="1" id="KW-1133">Transmembrane helix</keyword>
<keyword evidence="3" id="KW-1185">Reference proteome</keyword>
<evidence type="ECO:0000256" key="1">
    <source>
        <dbReference type="SAM" id="Phobius"/>
    </source>
</evidence>
<evidence type="ECO:0000313" key="2">
    <source>
        <dbReference type="EMBL" id="UDL14637.1"/>
    </source>
</evidence>
<evidence type="ECO:0000313" key="3">
    <source>
        <dbReference type="Proteomes" id="UP000827862"/>
    </source>
</evidence>
<dbReference type="RefSeq" id="YP_010678148.1">
    <property type="nucleotide sequence ID" value="NC_071031.1"/>
</dbReference>
<sequence length="67" mass="7006">MKPETADGLVALLCLTALVLWCFVGPDLLGVKDNIAAASVVAVFGSLVILKAGDATLVHMKKARLKK</sequence>
<organism evidence="2 3">
    <name type="scientific">Arthrobacter phage KeAlii</name>
    <dbReference type="NCBI Taxonomy" id="2885973"/>
    <lineage>
        <taxon>Viruses</taxon>
        <taxon>Duplodnaviria</taxon>
        <taxon>Heunggongvirae</taxon>
        <taxon>Uroviricota</taxon>
        <taxon>Caudoviricetes</taxon>
        <taxon>Casidaviridae</taxon>
        <taxon>Manhattanvirus</taxon>
        <taxon>Manhattanvirus kealii</taxon>
    </lineage>
</organism>
<protein>
    <submittedName>
        <fullName evidence="2">Membrane protein</fullName>
    </submittedName>
</protein>
<dbReference type="Proteomes" id="UP000827862">
    <property type="component" value="Segment"/>
</dbReference>
<dbReference type="KEGG" id="vg:77954539"/>
<keyword evidence="1" id="KW-0812">Transmembrane</keyword>
<keyword evidence="1" id="KW-0472">Membrane</keyword>
<feature type="transmembrane region" description="Helical" evidence="1">
    <location>
        <begin position="9"/>
        <end position="29"/>
    </location>
</feature>
<dbReference type="EMBL" id="OK040777">
    <property type="protein sequence ID" value="UDL14637.1"/>
    <property type="molecule type" value="Genomic_DNA"/>
</dbReference>